<reference evidence="1 2" key="1">
    <citation type="journal article" date="2018" name="Sci. Rep.">
        <title>Rhizobium tumorigenes sp. nov., a novel plant tumorigenic bacterium isolated from cane gall tumors on thornless blackberry.</title>
        <authorList>
            <person name="Kuzmanovi N."/>
            <person name="Smalla K."/>
            <person name="Gronow S."/>
            <person name="PuBawska J."/>
        </authorList>
    </citation>
    <scope>NUCLEOTIDE SEQUENCE [LARGE SCALE GENOMIC DNA]</scope>
    <source>
        <strain evidence="1 2">CCBAU 85046</strain>
    </source>
</reference>
<protein>
    <recommendedName>
        <fullName evidence="3">DUF1488 domain-containing protein</fullName>
    </recommendedName>
</protein>
<evidence type="ECO:0000313" key="2">
    <source>
        <dbReference type="Proteomes" id="UP000248925"/>
    </source>
</evidence>
<sequence>MTRPALDCPRPASAPVAPVAPVFLNFRSQIVRPVCFAIVFWDGPGDTLYAFEDRDAFERQRTTAERHFVHVHELSDEEAADWIAAGCNAVLHEVSVAGIAAFGNLKLAPG</sequence>
<accession>A0A2W4D6E6</accession>
<name>A0A2W4D6E6_9HYPH</name>
<organism evidence="1 2">
    <name type="scientific">Rhizobium tubonense</name>
    <dbReference type="NCBI Taxonomy" id="484088"/>
    <lineage>
        <taxon>Bacteria</taxon>
        <taxon>Pseudomonadati</taxon>
        <taxon>Pseudomonadota</taxon>
        <taxon>Alphaproteobacteria</taxon>
        <taxon>Hyphomicrobiales</taxon>
        <taxon>Rhizobiaceae</taxon>
        <taxon>Rhizobium/Agrobacterium group</taxon>
        <taxon>Rhizobium</taxon>
    </lineage>
</organism>
<gene>
    <name evidence="1" type="ORF">CPY51_15480</name>
</gene>
<dbReference type="AlphaFoldDB" id="A0A2W4D6E6"/>
<dbReference type="RefSeq" id="WP_111161128.1">
    <property type="nucleotide sequence ID" value="NZ_PCDP01000036.1"/>
</dbReference>
<evidence type="ECO:0000313" key="1">
    <source>
        <dbReference type="EMBL" id="PZM12934.1"/>
    </source>
</evidence>
<evidence type="ECO:0008006" key="3">
    <source>
        <dbReference type="Google" id="ProtNLM"/>
    </source>
</evidence>
<dbReference type="Proteomes" id="UP000248925">
    <property type="component" value="Unassembled WGS sequence"/>
</dbReference>
<keyword evidence="2" id="KW-1185">Reference proteome</keyword>
<proteinExistence type="predicted"/>
<comment type="caution">
    <text evidence="1">The sequence shown here is derived from an EMBL/GenBank/DDBJ whole genome shotgun (WGS) entry which is preliminary data.</text>
</comment>
<dbReference type="OrthoDB" id="8410159at2"/>
<dbReference type="EMBL" id="PCDP01000036">
    <property type="protein sequence ID" value="PZM12934.1"/>
    <property type="molecule type" value="Genomic_DNA"/>
</dbReference>